<sequence>MTGPDGPITTETVAGLLAAWVPAANALSAAAAFRAATTFHDQVPALVGGR</sequence>
<dbReference type="RefSeq" id="WP_274199910.1">
    <property type="nucleotide sequence ID" value="NZ_JAQZAO010000003.1"/>
</dbReference>
<comment type="caution">
    <text evidence="1">The sequence shown here is derived from an EMBL/GenBank/DDBJ whole genome shotgun (WGS) entry which is preliminary data.</text>
</comment>
<evidence type="ECO:0000313" key="1">
    <source>
        <dbReference type="EMBL" id="MDD7965368.1"/>
    </source>
</evidence>
<protein>
    <submittedName>
        <fullName evidence="1">Uncharacterized protein</fullName>
    </submittedName>
</protein>
<accession>A0ABT5SR86</accession>
<dbReference type="EMBL" id="JAQZAO010000003">
    <property type="protein sequence ID" value="MDD7965368.1"/>
    <property type="molecule type" value="Genomic_DNA"/>
</dbReference>
<keyword evidence="2" id="KW-1185">Reference proteome</keyword>
<organism evidence="1 2">
    <name type="scientific">Actinomycetospora lemnae</name>
    <dbReference type="NCBI Taxonomy" id="3019891"/>
    <lineage>
        <taxon>Bacteria</taxon>
        <taxon>Bacillati</taxon>
        <taxon>Actinomycetota</taxon>
        <taxon>Actinomycetes</taxon>
        <taxon>Pseudonocardiales</taxon>
        <taxon>Pseudonocardiaceae</taxon>
        <taxon>Actinomycetospora</taxon>
    </lineage>
</organism>
<dbReference type="Proteomes" id="UP001300763">
    <property type="component" value="Unassembled WGS sequence"/>
</dbReference>
<name>A0ABT5SR86_9PSEU</name>
<proteinExistence type="predicted"/>
<reference evidence="1 2" key="1">
    <citation type="submission" date="2023-02" db="EMBL/GenBank/DDBJ databases">
        <title>Genome sequencing required for Actinomycetospora new species description.</title>
        <authorList>
            <person name="Saimee Y."/>
            <person name="Duangmal K."/>
        </authorList>
    </citation>
    <scope>NUCLEOTIDE SEQUENCE [LARGE SCALE GENOMIC DNA]</scope>
    <source>
        <strain evidence="1 2">DW7H6</strain>
    </source>
</reference>
<gene>
    <name evidence="1" type="ORF">PGB27_08395</name>
</gene>
<evidence type="ECO:0000313" key="2">
    <source>
        <dbReference type="Proteomes" id="UP001300763"/>
    </source>
</evidence>